<dbReference type="SMART" id="SM00338">
    <property type="entry name" value="BRLZ"/>
    <property type="match status" value="1"/>
</dbReference>
<dbReference type="PROSITE" id="PS00036">
    <property type="entry name" value="BZIP_BASIC"/>
    <property type="match status" value="1"/>
</dbReference>
<feature type="region of interest" description="Disordered" evidence="4">
    <location>
        <begin position="162"/>
        <end position="189"/>
    </location>
</feature>
<evidence type="ECO:0000256" key="4">
    <source>
        <dbReference type="SAM" id="MobiDB-lite"/>
    </source>
</evidence>
<feature type="compositionally biased region" description="Pro residues" evidence="4">
    <location>
        <begin position="542"/>
        <end position="554"/>
    </location>
</feature>
<organism evidence="6 7">
    <name type="scientific">Ceratocystis pirilliformis</name>
    <dbReference type="NCBI Taxonomy" id="259994"/>
    <lineage>
        <taxon>Eukaryota</taxon>
        <taxon>Fungi</taxon>
        <taxon>Dikarya</taxon>
        <taxon>Ascomycota</taxon>
        <taxon>Pezizomycotina</taxon>
        <taxon>Sordariomycetes</taxon>
        <taxon>Hypocreomycetidae</taxon>
        <taxon>Microascales</taxon>
        <taxon>Ceratocystidaceae</taxon>
        <taxon>Ceratocystis</taxon>
    </lineage>
</organism>
<dbReference type="InterPro" id="IPR046347">
    <property type="entry name" value="bZIP_sf"/>
</dbReference>
<dbReference type="InterPro" id="IPR018287">
    <property type="entry name" value="Hap4_TF_heteromerisation"/>
</dbReference>
<dbReference type="InterPro" id="IPR004827">
    <property type="entry name" value="bZIP"/>
</dbReference>
<evidence type="ECO:0000256" key="2">
    <source>
        <dbReference type="ARBA" id="ARBA00023242"/>
    </source>
</evidence>
<dbReference type="EMBL" id="JAWDJO010000098">
    <property type="protein sequence ID" value="KAL1894080.1"/>
    <property type="molecule type" value="Genomic_DNA"/>
</dbReference>
<feature type="compositionally biased region" description="Low complexity" evidence="4">
    <location>
        <begin position="302"/>
        <end position="315"/>
    </location>
</feature>
<feature type="region of interest" description="Disordered" evidence="4">
    <location>
        <begin position="531"/>
        <end position="554"/>
    </location>
</feature>
<feature type="compositionally biased region" description="Low complexity" evidence="4">
    <location>
        <begin position="64"/>
        <end position="91"/>
    </location>
</feature>
<feature type="compositionally biased region" description="Basic and acidic residues" evidence="4">
    <location>
        <begin position="282"/>
        <end position="291"/>
    </location>
</feature>
<comment type="caution">
    <text evidence="6">The sequence shown here is derived from an EMBL/GenBank/DDBJ whole genome shotgun (WGS) entry which is preliminary data.</text>
</comment>
<keyword evidence="7" id="KW-1185">Reference proteome</keyword>
<feature type="coiled-coil region" evidence="3">
    <location>
        <begin position="201"/>
        <end position="253"/>
    </location>
</feature>
<feature type="region of interest" description="Disordered" evidence="4">
    <location>
        <begin position="258"/>
        <end position="327"/>
    </location>
</feature>
<protein>
    <recommendedName>
        <fullName evidence="5">BZIP domain-containing protein</fullName>
    </recommendedName>
</protein>
<feature type="compositionally biased region" description="Low complexity" evidence="4">
    <location>
        <begin position="48"/>
        <end position="57"/>
    </location>
</feature>
<feature type="compositionally biased region" description="Low complexity" evidence="4">
    <location>
        <begin position="265"/>
        <end position="278"/>
    </location>
</feature>
<evidence type="ECO:0000256" key="3">
    <source>
        <dbReference type="SAM" id="Coils"/>
    </source>
</evidence>
<feature type="compositionally biased region" description="Gly residues" evidence="4">
    <location>
        <begin position="1"/>
        <end position="12"/>
    </location>
</feature>
<evidence type="ECO:0000259" key="5">
    <source>
        <dbReference type="PROSITE" id="PS00036"/>
    </source>
</evidence>
<evidence type="ECO:0000256" key="1">
    <source>
        <dbReference type="ARBA" id="ARBA00004123"/>
    </source>
</evidence>
<keyword evidence="2" id="KW-0539">Nucleus</keyword>
<sequence>MTGSRASGGPGTVVGTNSEKFASSSTTKASIKKQPLLKLNTQNIAPLPAKASKPSSSNHQLLQRPPIIAIRPSPAPQLSLAPSSSTASTPTGSVVGHTATPINVSSSNQPIKTKMSMAAMVTPDPHQPSVHQHVPPTPVVPAAPKVARIGAPKTTITSKEWIIPPRPKPGRKPATDTPPSKRKAQNRAAQRAFRERRAARVGELEEQIEDHKQVRDAVESELRERIHGLELELQSFRSRCSLLENMLERERQERIRVETSSGLLQQQQQQQQQKQQQQSYHRHAEPRKSGDSHFAVSSADFGSSSAMDLGSSSHGCPSTDPSTPNPAISTGYDGVKILMEDHRSPSSFAMSSILPPPNAASVGASGTIDLASLSCGGCQPDGPCACVEEALAHVDAQAESNCAKCGTLSSSCSCARLGLSSEIHMQQHQAPKRALSPQFDGMNKRPQPHSITSTSEIEVDMTNIWKKEPLPSLQSSHSLPKITIAPKDKCGFCDTDESCCVCANPDLVSGPPMDYIPEPSSLSISVPDLASAQPRRSVYQAPSPPGSEASPPPMEITSTGAVKLRPFNKKSAAPAAMSKTLPKPASFGGCGPNGPGTCAQCKADPKSGLFCRSLAANFERASGSGSGGCCGGGGPGGGCCKSKMPALTPASSSSSSSTKPPISMSASSIAAKAQFGLNLSCADTYKTLASHRNFDQAADEISTWLPKLRATVRHSGGSPSLGSAAGERDNGGSGDSQQKRLPIEVEAASIMSVLKDFDVRFQGQLPPP</sequence>
<feature type="region of interest" description="Disordered" evidence="4">
    <location>
        <begin position="712"/>
        <end position="742"/>
    </location>
</feature>
<evidence type="ECO:0000313" key="7">
    <source>
        <dbReference type="Proteomes" id="UP001583280"/>
    </source>
</evidence>
<name>A0ABR3Z1B1_9PEZI</name>
<gene>
    <name evidence="6" type="ORF">Cpir12675_003864</name>
</gene>
<dbReference type="Gene3D" id="1.20.5.170">
    <property type="match status" value="1"/>
</dbReference>
<dbReference type="PANTHER" id="PTHR40621:SF7">
    <property type="entry name" value="BZIP DOMAIN-CONTAINING PROTEIN"/>
    <property type="match status" value="1"/>
</dbReference>
<comment type="subcellular location">
    <subcellularLocation>
        <location evidence="1">Nucleus</location>
    </subcellularLocation>
</comment>
<dbReference type="PANTHER" id="PTHR40621">
    <property type="entry name" value="TRANSCRIPTION FACTOR KAPC-RELATED"/>
    <property type="match status" value="1"/>
</dbReference>
<keyword evidence="3" id="KW-0175">Coiled coil</keyword>
<dbReference type="Pfam" id="PF10297">
    <property type="entry name" value="Hap4_Hap_bind"/>
    <property type="match status" value="1"/>
</dbReference>
<feature type="region of interest" description="Disordered" evidence="4">
    <location>
        <begin position="1"/>
        <end position="108"/>
    </location>
</feature>
<evidence type="ECO:0000313" key="6">
    <source>
        <dbReference type="EMBL" id="KAL1894080.1"/>
    </source>
</evidence>
<dbReference type="Proteomes" id="UP001583280">
    <property type="component" value="Unassembled WGS sequence"/>
</dbReference>
<accession>A0ABR3Z1B1</accession>
<feature type="compositionally biased region" description="Low complexity" evidence="4">
    <location>
        <begin position="715"/>
        <end position="725"/>
    </location>
</feature>
<dbReference type="SUPFAM" id="SSF57959">
    <property type="entry name" value="Leucine zipper domain"/>
    <property type="match status" value="1"/>
</dbReference>
<dbReference type="InterPro" id="IPR050936">
    <property type="entry name" value="AP-1-like"/>
</dbReference>
<feature type="domain" description="BZIP" evidence="5">
    <location>
        <begin position="181"/>
        <end position="196"/>
    </location>
</feature>
<feature type="compositionally biased region" description="Low complexity" evidence="4">
    <location>
        <begin position="20"/>
        <end position="33"/>
    </location>
</feature>
<reference evidence="6 7" key="1">
    <citation type="journal article" date="2024" name="IMA Fungus">
        <title>IMA Genome - F19 : A genome assembly and annotation guide to empower mycologists, including annotated draft genome sequences of Ceratocystis pirilliformis, Diaporthe australafricana, Fusarium ophioides, Paecilomyces lecythidis, and Sporothrix stenoceras.</title>
        <authorList>
            <person name="Aylward J."/>
            <person name="Wilson A.M."/>
            <person name="Visagie C.M."/>
            <person name="Spraker J."/>
            <person name="Barnes I."/>
            <person name="Buitendag C."/>
            <person name="Ceriani C."/>
            <person name="Del Mar Angel L."/>
            <person name="du Plessis D."/>
            <person name="Fuchs T."/>
            <person name="Gasser K."/>
            <person name="Kramer D."/>
            <person name="Li W."/>
            <person name="Munsamy K."/>
            <person name="Piso A."/>
            <person name="Price J.L."/>
            <person name="Sonnekus B."/>
            <person name="Thomas C."/>
            <person name="van der Nest A."/>
            <person name="van Dijk A."/>
            <person name="van Heerden A."/>
            <person name="van Vuuren N."/>
            <person name="Yilmaz N."/>
            <person name="Duong T.A."/>
            <person name="van der Merwe N.A."/>
            <person name="Wingfield M.J."/>
            <person name="Wingfield B.D."/>
        </authorList>
    </citation>
    <scope>NUCLEOTIDE SEQUENCE [LARGE SCALE GENOMIC DNA]</scope>
    <source>
        <strain evidence="6 7">CMW 12675</strain>
    </source>
</reference>
<proteinExistence type="predicted"/>